<dbReference type="GO" id="GO:0000160">
    <property type="term" value="P:phosphorelay signal transduction system"/>
    <property type="evidence" value="ECO:0007669"/>
    <property type="project" value="InterPro"/>
</dbReference>
<sequence>MNRNEPGCARADEPAGGTAHDSAARPAEGAQTVVRIDRDFAPMIPRFMDNRRKELTAMREAAARGEYETVSKLAHGIKGAGGSYGFDELTASAAALEQAAKAGHGAAVLEGLAAIERYLATIDVQYVTPEESR</sequence>
<keyword evidence="5" id="KW-1185">Reference proteome</keyword>
<evidence type="ECO:0000259" key="3">
    <source>
        <dbReference type="PROSITE" id="PS50894"/>
    </source>
</evidence>
<dbReference type="InterPro" id="IPR008207">
    <property type="entry name" value="Sig_transdc_His_kin_Hpt_dom"/>
</dbReference>
<name>A0AA86T2K9_9BACT</name>
<dbReference type="AlphaFoldDB" id="A0AA86T2K9"/>
<keyword evidence="1" id="KW-0597">Phosphoprotein</keyword>
<accession>A0AA86T2K9</accession>
<evidence type="ECO:0000256" key="2">
    <source>
        <dbReference type="SAM" id="MobiDB-lite"/>
    </source>
</evidence>
<dbReference type="KEGG" id="nti:DNFV4_01229"/>
<dbReference type="InterPro" id="IPR036641">
    <property type="entry name" value="HPT_dom_sf"/>
</dbReference>
<dbReference type="SUPFAM" id="SSF47226">
    <property type="entry name" value="Histidine-containing phosphotransfer domain, HPT domain"/>
    <property type="match status" value="1"/>
</dbReference>
<dbReference type="PROSITE" id="PS50894">
    <property type="entry name" value="HPT"/>
    <property type="match status" value="1"/>
</dbReference>
<dbReference type="Gene3D" id="1.20.120.160">
    <property type="entry name" value="HPT domain"/>
    <property type="match status" value="1"/>
</dbReference>
<dbReference type="RefSeq" id="WP_289267770.1">
    <property type="nucleotide sequence ID" value="NZ_OX365700.1"/>
</dbReference>
<evidence type="ECO:0000256" key="1">
    <source>
        <dbReference type="PROSITE-ProRule" id="PRU00110"/>
    </source>
</evidence>
<organism evidence="4 5">
    <name type="scientific">Nitrospira tepida</name>
    <dbReference type="NCBI Taxonomy" id="2973512"/>
    <lineage>
        <taxon>Bacteria</taxon>
        <taxon>Pseudomonadati</taxon>
        <taxon>Nitrospirota</taxon>
        <taxon>Nitrospiria</taxon>
        <taxon>Nitrospirales</taxon>
        <taxon>Nitrospiraceae</taxon>
        <taxon>Nitrospira</taxon>
    </lineage>
</organism>
<feature type="region of interest" description="Disordered" evidence="2">
    <location>
        <begin position="1"/>
        <end position="31"/>
    </location>
</feature>
<proteinExistence type="predicted"/>
<dbReference type="GO" id="GO:0004672">
    <property type="term" value="F:protein kinase activity"/>
    <property type="evidence" value="ECO:0007669"/>
    <property type="project" value="UniProtKB-ARBA"/>
</dbReference>
<evidence type="ECO:0000313" key="5">
    <source>
        <dbReference type="Proteomes" id="UP001179121"/>
    </source>
</evidence>
<feature type="modified residue" description="Phosphohistidine" evidence="1">
    <location>
        <position position="75"/>
    </location>
</feature>
<reference evidence="4" key="1">
    <citation type="submission" date="2022-10" db="EMBL/GenBank/DDBJ databases">
        <authorList>
            <person name="Koch H."/>
        </authorList>
    </citation>
    <scope>NUCLEOTIDE SEQUENCE</scope>
    <source>
        <strain evidence="4">DNF</strain>
    </source>
</reference>
<dbReference type="EMBL" id="OX365700">
    <property type="protein sequence ID" value="CAI4030799.1"/>
    <property type="molecule type" value="Genomic_DNA"/>
</dbReference>
<evidence type="ECO:0000313" key="4">
    <source>
        <dbReference type="EMBL" id="CAI4030799.1"/>
    </source>
</evidence>
<feature type="domain" description="HPt" evidence="3">
    <location>
        <begin position="36"/>
        <end position="133"/>
    </location>
</feature>
<gene>
    <name evidence="4" type="ORF">DNFV4_01229</name>
</gene>
<protein>
    <recommendedName>
        <fullName evidence="3">HPt domain-containing protein</fullName>
    </recommendedName>
</protein>
<dbReference type="Pfam" id="PF01627">
    <property type="entry name" value="Hpt"/>
    <property type="match status" value="1"/>
</dbReference>
<dbReference type="Proteomes" id="UP001179121">
    <property type="component" value="Chromosome"/>
</dbReference>